<sequence length="463" mass="48963">MPANQLVLPNSDPSRGLGRRRFLSLAALGGATAALAACGGPSTASGGAAQASAAVDFSGVTPAAQIDFWSNHPGQSQAVEKELIAKFEAAHPDIKVNLVTAGSNYEEIAQKFQSTLTAKSGLPAVVVLSDVWWFRYYMDRTIVPLDPMISALDWDLSDYQDSLVADYQYDGAQWAMPYGRSTPLFYYNKEHFAAAGLPDRAPETWAEFGQWAPELMASGRGVDGFLHAFMYPDVAGYAGWTMQNNLWGEGAAWSDEWEIACDSDAAVQAFQWMQDSVYTHGWAGVSSSDAAADFSSGAVSSTLLSTGSLVGVLENAQFDVGVGFLPGGSVEGPVCPTGGAGLGIPSGVTPEEQLAAALFIKFVGEPENTAAFSAATGYLPNRKSADLSSVLAEVPQLQTAVDQLAVTRVQDYARVFLPGADQEMAKTATAILTQQADPAGALSELRETLEGIYENDVAPKLQA</sequence>
<comment type="caution">
    <text evidence="2">The sequence shown here is derived from an EMBL/GenBank/DDBJ whole genome shotgun (WGS) entry which is preliminary data.</text>
</comment>
<dbReference type="InterPro" id="IPR050490">
    <property type="entry name" value="Bact_solute-bd_prot1"/>
</dbReference>
<dbReference type="InterPro" id="IPR006311">
    <property type="entry name" value="TAT_signal"/>
</dbReference>
<dbReference type="CDD" id="cd14748">
    <property type="entry name" value="PBP2_UgpB"/>
    <property type="match status" value="1"/>
</dbReference>
<organism evidence="2 3">
    <name type="scientific">Zhihengliuella alba</name>
    <dbReference type="NCBI Taxonomy" id="547018"/>
    <lineage>
        <taxon>Bacteria</taxon>
        <taxon>Bacillati</taxon>
        <taxon>Actinomycetota</taxon>
        <taxon>Actinomycetes</taxon>
        <taxon>Micrococcales</taxon>
        <taxon>Micrococcaceae</taxon>
        <taxon>Zhihengliuella</taxon>
    </lineage>
</organism>
<dbReference type="Proteomes" id="UP001501536">
    <property type="component" value="Unassembled WGS sequence"/>
</dbReference>
<dbReference type="EMBL" id="BAABCJ010000001">
    <property type="protein sequence ID" value="GAA3698278.1"/>
    <property type="molecule type" value="Genomic_DNA"/>
</dbReference>
<protein>
    <submittedName>
        <fullName evidence="2">ABC transporter substrate-binding protein</fullName>
    </submittedName>
</protein>
<dbReference type="PANTHER" id="PTHR43649:SF30">
    <property type="entry name" value="ABC TRANSPORTER SUBSTRATE-BINDING PROTEIN"/>
    <property type="match status" value="1"/>
</dbReference>
<evidence type="ECO:0000256" key="1">
    <source>
        <dbReference type="SAM" id="SignalP"/>
    </source>
</evidence>
<name>A0ABP7D1U3_9MICC</name>
<dbReference type="InterPro" id="IPR006059">
    <property type="entry name" value="SBP"/>
</dbReference>
<reference evidence="3" key="1">
    <citation type="journal article" date="2019" name="Int. J. Syst. Evol. Microbiol.">
        <title>The Global Catalogue of Microorganisms (GCM) 10K type strain sequencing project: providing services to taxonomists for standard genome sequencing and annotation.</title>
        <authorList>
            <consortium name="The Broad Institute Genomics Platform"/>
            <consortium name="The Broad Institute Genome Sequencing Center for Infectious Disease"/>
            <person name="Wu L."/>
            <person name="Ma J."/>
        </authorList>
    </citation>
    <scope>NUCLEOTIDE SEQUENCE [LARGE SCALE GENOMIC DNA]</scope>
    <source>
        <strain evidence="3">JCM 16961</strain>
    </source>
</reference>
<dbReference type="PANTHER" id="PTHR43649">
    <property type="entry name" value="ARABINOSE-BINDING PROTEIN-RELATED"/>
    <property type="match status" value="1"/>
</dbReference>
<proteinExistence type="predicted"/>
<dbReference type="Gene3D" id="3.40.190.10">
    <property type="entry name" value="Periplasmic binding protein-like II"/>
    <property type="match status" value="1"/>
</dbReference>
<dbReference type="Pfam" id="PF13416">
    <property type="entry name" value="SBP_bac_8"/>
    <property type="match status" value="1"/>
</dbReference>
<evidence type="ECO:0000313" key="2">
    <source>
        <dbReference type="EMBL" id="GAA3698278.1"/>
    </source>
</evidence>
<dbReference type="PROSITE" id="PS51318">
    <property type="entry name" value="TAT"/>
    <property type="match status" value="1"/>
</dbReference>
<gene>
    <name evidence="2" type="ORF">GCM10022377_09070</name>
</gene>
<feature type="signal peptide" evidence="1">
    <location>
        <begin position="1"/>
        <end position="36"/>
    </location>
</feature>
<dbReference type="RefSeq" id="WP_344880580.1">
    <property type="nucleotide sequence ID" value="NZ_BAABCJ010000001.1"/>
</dbReference>
<dbReference type="SUPFAM" id="SSF53850">
    <property type="entry name" value="Periplasmic binding protein-like II"/>
    <property type="match status" value="1"/>
</dbReference>
<evidence type="ECO:0000313" key="3">
    <source>
        <dbReference type="Proteomes" id="UP001501536"/>
    </source>
</evidence>
<accession>A0ABP7D1U3</accession>
<keyword evidence="3" id="KW-1185">Reference proteome</keyword>
<keyword evidence="1" id="KW-0732">Signal</keyword>
<feature type="chain" id="PRO_5046727740" evidence="1">
    <location>
        <begin position="37"/>
        <end position="463"/>
    </location>
</feature>